<evidence type="ECO:0000256" key="1">
    <source>
        <dbReference type="SAM" id="MobiDB-lite"/>
    </source>
</evidence>
<dbReference type="Proteomes" id="UP000248852">
    <property type="component" value="Segment"/>
</dbReference>
<organism evidence="2">
    <name type="scientific">Pandoravirus quercus</name>
    <dbReference type="NCBI Taxonomy" id="2107709"/>
    <lineage>
        <taxon>Viruses</taxon>
        <taxon>Pandoravirus</taxon>
    </lineage>
</organism>
<accession>A0A2U7UAQ0</accession>
<dbReference type="EMBL" id="MG011689">
    <property type="protein sequence ID" value="AVK75472.1"/>
    <property type="molecule type" value="Genomic_DNA"/>
</dbReference>
<dbReference type="RefSeq" id="YP_009483741.1">
    <property type="nucleotide sequence ID" value="NC_037667.1"/>
</dbReference>
<sequence length="119" mass="12255">MSGNGTNNGTHGLCPPSDGSNGASQTVLVTNQLASTSIAVHAERVRDLPRPAPILGPGAQFHTCTRNTDSMVVRIEITAVGGSAPGLPYHAMLGFPKPTANNMAFDIRVTPQGVHLGNA</sequence>
<reference evidence="2" key="1">
    <citation type="journal article" date="2018" name="Nat. Commun.">
        <title>Diversity and evolution of the emerging Pandoraviridae family.</title>
        <authorList>
            <person name="Legendre M."/>
            <person name="Fabre E."/>
            <person name="Poirot O."/>
            <person name="Jeudy S."/>
            <person name="Lartigue A."/>
            <person name="Alempic J.M."/>
            <person name="Beucher L."/>
            <person name="Philippe N."/>
            <person name="Bertaux L."/>
            <person name="Christo-Foroux E."/>
            <person name="Labadie K."/>
            <person name="Coute Y."/>
            <person name="Abergel C."/>
            <person name="Claverie J.M."/>
        </authorList>
    </citation>
    <scope>NUCLEOTIDE SEQUENCE [LARGE SCALE GENOMIC DNA]</scope>
    <source>
        <strain evidence="2">Quercus</strain>
    </source>
</reference>
<feature type="region of interest" description="Disordered" evidence="1">
    <location>
        <begin position="1"/>
        <end position="24"/>
    </location>
</feature>
<gene>
    <name evidence="2" type="ORF">pqer_cds_1050</name>
</gene>
<proteinExistence type="predicted"/>
<dbReference type="GeneID" id="36844613"/>
<dbReference type="KEGG" id="vg:36844613"/>
<evidence type="ECO:0000313" key="2">
    <source>
        <dbReference type="EMBL" id="AVK75472.1"/>
    </source>
</evidence>
<protein>
    <submittedName>
        <fullName evidence="2">Uncharacterized protein</fullName>
    </submittedName>
</protein>
<feature type="compositionally biased region" description="Polar residues" evidence="1">
    <location>
        <begin position="1"/>
        <end position="10"/>
    </location>
</feature>
<name>A0A2U7UAQ0_9VIRU</name>